<proteinExistence type="predicted"/>
<feature type="transmembrane region" description="Helical" evidence="2">
    <location>
        <begin position="350"/>
        <end position="373"/>
    </location>
</feature>
<accession>A0ABR3V260</accession>
<evidence type="ECO:0000256" key="1">
    <source>
        <dbReference type="SAM" id="MobiDB-lite"/>
    </source>
</evidence>
<feature type="transmembrane region" description="Helical" evidence="2">
    <location>
        <begin position="393"/>
        <end position="413"/>
    </location>
</feature>
<comment type="caution">
    <text evidence="3">The sequence shown here is derived from an EMBL/GenBank/DDBJ whole genome shotgun (WGS) entry which is preliminary data.</text>
</comment>
<gene>
    <name evidence="3" type="ORF">VTJ49DRAFT_6629</name>
</gene>
<feature type="transmembrane region" description="Helical" evidence="2">
    <location>
        <begin position="28"/>
        <end position="49"/>
    </location>
</feature>
<keyword evidence="2" id="KW-1133">Transmembrane helix</keyword>
<evidence type="ECO:0000313" key="4">
    <source>
        <dbReference type="Proteomes" id="UP001583172"/>
    </source>
</evidence>
<reference evidence="3 4" key="1">
    <citation type="journal article" date="2024" name="Commun. Biol.">
        <title>Comparative genomic analysis of thermophilic fungi reveals convergent evolutionary adaptations and gene losses.</title>
        <authorList>
            <person name="Steindorff A.S."/>
            <person name="Aguilar-Pontes M.V."/>
            <person name="Robinson A.J."/>
            <person name="Andreopoulos B."/>
            <person name="LaButti K."/>
            <person name="Kuo A."/>
            <person name="Mondo S."/>
            <person name="Riley R."/>
            <person name="Otillar R."/>
            <person name="Haridas S."/>
            <person name="Lipzen A."/>
            <person name="Grimwood J."/>
            <person name="Schmutz J."/>
            <person name="Clum A."/>
            <person name="Reid I.D."/>
            <person name="Moisan M.C."/>
            <person name="Butler G."/>
            <person name="Nguyen T.T.M."/>
            <person name="Dewar K."/>
            <person name="Conant G."/>
            <person name="Drula E."/>
            <person name="Henrissat B."/>
            <person name="Hansel C."/>
            <person name="Singer S."/>
            <person name="Hutchinson M.I."/>
            <person name="de Vries R.P."/>
            <person name="Natvig D.O."/>
            <person name="Powell A.J."/>
            <person name="Tsang A."/>
            <person name="Grigoriev I.V."/>
        </authorList>
    </citation>
    <scope>NUCLEOTIDE SEQUENCE [LARGE SCALE GENOMIC DNA]</scope>
    <source>
        <strain evidence="3 4">CBS 620.91</strain>
    </source>
</reference>
<feature type="region of interest" description="Disordered" evidence="1">
    <location>
        <begin position="95"/>
        <end position="116"/>
    </location>
</feature>
<evidence type="ECO:0008006" key="5">
    <source>
        <dbReference type="Google" id="ProtNLM"/>
    </source>
</evidence>
<feature type="compositionally biased region" description="Low complexity" evidence="1">
    <location>
        <begin position="634"/>
        <end position="664"/>
    </location>
</feature>
<keyword evidence="2" id="KW-0812">Transmembrane</keyword>
<dbReference type="EMBL" id="JAZGSY010000639">
    <property type="protein sequence ID" value="KAL1835486.1"/>
    <property type="molecule type" value="Genomic_DNA"/>
</dbReference>
<evidence type="ECO:0000256" key="2">
    <source>
        <dbReference type="SAM" id="Phobius"/>
    </source>
</evidence>
<sequence length="719" mass="77489">MGYPLEPKQRFSSSMAKEWRSWVLRYPFLMHFASFNMSLMTVIITFAILSSRNNGFITIPDHGNPPSSSSNDNTNHDTTISIFLSTVSPPLCYNPSLDGGEPSPMPSQSGNPSARASLVGGGATRVLWTDEAYAFRPLSVAIAASGSNNVANASVMVAPGMYDLVANTTAHVAYVNCEVVTDAVTITREGQNLRVRGTDRGCDLEQRFAVTNSSGSYLHVSSKPDCSNTAHYSRPIFTAGRYDANSATLLAKVSVISCTTDFRVVTGRLEVSVVPSPVGTVAVVHGFTPRAAVGEDERSKAQPSWRLIETKMLEPVVFNPSMQQEISEFASVVLSVADQEGREDRLNPDVLIWAIGRVFGAVYAVATAMVSFTPLDQPERVTDAVVRMPVMRLFVVEWVSYVVLVLLSIALALTGAPERGPAAWFALRRPQPKFEPLHIRENGTRATTSLDPTSPDRQLFASLRSVRRGSAPTMVNVFEDPFAYDGSDFSPFLSHDQFASPPSPEEFHVVTSATEPNFPATIHHALKTPLHHPGYLSPTDPLGPAAPFNDASLRTAAHLPRSVPSGFQPGPGPRGLTIDTANLSWNPAALSTTTITSPIIASPTATTLPTTRPSSHPLYPATALNIPTTTATLTTSQTTTTTTTASAPTATTTTTSNSLTTGPTPDNPSDLAKLVTTLRNELSETRLQLSTVRNELYAARQIEKRLRVERDEARSHADG</sequence>
<name>A0ABR3V260_HUMIN</name>
<evidence type="ECO:0000313" key="3">
    <source>
        <dbReference type="EMBL" id="KAL1835486.1"/>
    </source>
</evidence>
<keyword evidence="2" id="KW-0472">Membrane</keyword>
<keyword evidence="4" id="KW-1185">Reference proteome</keyword>
<feature type="region of interest" description="Disordered" evidence="1">
    <location>
        <begin position="634"/>
        <end position="668"/>
    </location>
</feature>
<protein>
    <recommendedName>
        <fullName evidence="5">Transmembrane protein</fullName>
    </recommendedName>
</protein>
<dbReference type="Proteomes" id="UP001583172">
    <property type="component" value="Unassembled WGS sequence"/>
</dbReference>
<organism evidence="3 4">
    <name type="scientific">Humicola insolens</name>
    <name type="common">Soft-rot fungus</name>
    <dbReference type="NCBI Taxonomy" id="85995"/>
    <lineage>
        <taxon>Eukaryota</taxon>
        <taxon>Fungi</taxon>
        <taxon>Dikarya</taxon>
        <taxon>Ascomycota</taxon>
        <taxon>Pezizomycotina</taxon>
        <taxon>Sordariomycetes</taxon>
        <taxon>Sordariomycetidae</taxon>
        <taxon>Sordariales</taxon>
        <taxon>Chaetomiaceae</taxon>
        <taxon>Mycothermus</taxon>
    </lineage>
</organism>